<comment type="caution">
    <text evidence="2">The sequence shown here is derived from an EMBL/GenBank/DDBJ whole genome shotgun (WGS) entry which is preliminary data.</text>
</comment>
<gene>
    <name evidence="2" type="ORF">IAA73_03430</name>
</gene>
<reference evidence="2" key="1">
    <citation type="submission" date="2020-10" db="EMBL/GenBank/DDBJ databases">
        <authorList>
            <person name="Gilroy R."/>
        </authorList>
    </citation>
    <scope>NUCLEOTIDE SEQUENCE</scope>
    <source>
        <strain evidence="2">G3-3990</strain>
    </source>
</reference>
<accession>A0A9D9HT47</accession>
<dbReference type="AlphaFoldDB" id="A0A9D9HT47"/>
<feature type="signal peptide" evidence="1">
    <location>
        <begin position="1"/>
        <end position="19"/>
    </location>
</feature>
<evidence type="ECO:0000313" key="2">
    <source>
        <dbReference type="EMBL" id="MBO8459368.1"/>
    </source>
</evidence>
<protein>
    <submittedName>
        <fullName evidence="2">Uncharacterized protein</fullName>
    </submittedName>
</protein>
<evidence type="ECO:0000313" key="3">
    <source>
        <dbReference type="Proteomes" id="UP000823641"/>
    </source>
</evidence>
<dbReference type="Proteomes" id="UP000823641">
    <property type="component" value="Unassembled WGS sequence"/>
</dbReference>
<dbReference type="EMBL" id="JADIMG010000035">
    <property type="protein sequence ID" value="MBO8459368.1"/>
    <property type="molecule type" value="Genomic_DNA"/>
</dbReference>
<proteinExistence type="predicted"/>
<keyword evidence="1" id="KW-0732">Signal</keyword>
<sequence>MKKVLLLFLCLCGLVLVNAQTNQKIYVYGVDFSHAKVFAAEESVEQFASVFEGINLLLISEPEKYDFSRMFDSRVNMVIEPMVNLLSVCDYSNLKTLNNTYEELDVPAIVKGYDLPQQEGKGVVMIAKILNKPQSLAIYDLVVFDIASRDIIYKKQVSGDAGGFGLRNYWARTVYNIIKSNKVRF</sequence>
<evidence type="ECO:0000256" key="1">
    <source>
        <dbReference type="SAM" id="SignalP"/>
    </source>
</evidence>
<feature type="chain" id="PRO_5039482391" evidence="1">
    <location>
        <begin position="20"/>
        <end position="185"/>
    </location>
</feature>
<reference evidence="2" key="2">
    <citation type="journal article" date="2021" name="PeerJ">
        <title>Extensive microbial diversity within the chicken gut microbiome revealed by metagenomics and culture.</title>
        <authorList>
            <person name="Gilroy R."/>
            <person name="Ravi A."/>
            <person name="Getino M."/>
            <person name="Pursley I."/>
            <person name="Horton D.L."/>
            <person name="Alikhan N.F."/>
            <person name="Baker D."/>
            <person name="Gharbi K."/>
            <person name="Hall N."/>
            <person name="Watson M."/>
            <person name="Adriaenssens E.M."/>
            <person name="Foster-Nyarko E."/>
            <person name="Jarju S."/>
            <person name="Secka A."/>
            <person name="Antonio M."/>
            <person name="Oren A."/>
            <person name="Chaudhuri R.R."/>
            <person name="La Ragione R."/>
            <person name="Hildebrand F."/>
            <person name="Pallen M.J."/>
        </authorList>
    </citation>
    <scope>NUCLEOTIDE SEQUENCE</scope>
    <source>
        <strain evidence="2">G3-3990</strain>
    </source>
</reference>
<name>A0A9D9HT47_9BACT</name>
<organism evidence="2 3">
    <name type="scientific">Candidatus Gallipaludibacter merdavium</name>
    <dbReference type="NCBI Taxonomy" id="2840839"/>
    <lineage>
        <taxon>Bacteria</taxon>
        <taxon>Pseudomonadati</taxon>
        <taxon>Bacteroidota</taxon>
        <taxon>Bacteroidia</taxon>
        <taxon>Bacteroidales</taxon>
        <taxon>Candidatus Gallipaludibacter</taxon>
    </lineage>
</organism>